<accession>A0A8S9PKC3</accession>
<comment type="caution">
    <text evidence="2">The sequence shown here is derived from an EMBL/GenBank/DDBJ whole genome shotgun (WGS) entry which is preliminary data.</text>
</comment>
<proteinExistence type="predicted"/>
<organism evidence="2 3">
    <name type="scientific">Brassica cretica</name>
    <name type="common">Mustard</name>
    <dbReference type="NCBI Taxonomy" id="69181"/>
    <lineage>
        <taxon>Eukaryota</taxon>
        <taxon>Viridiplantae</taxon>
        <taxon>Streptophyta</taxon>
        <taxon>Embryophyta</taxon>
        <taxon>Tracheophyta</taxon>
        <taxon>Spermatophyta</taxon>
        <taxon>Magnoliopsida</taxon>
        <taxon>eudicotyledons</taxon>
        <taxon>Gunneridae</taxon>
        <taxon>Pentapetalae</taxon>
        <taxon>rosids</taxon>
        <taxon>malvids</taxon>
        <taxon>Brassicales</taxon>
        <taxon>Brassicaceae</taxon>
        <taxon>Brassiceae</taxon>
        <taxon>Brassica</taxon>
    </lineage>
</organism>
<evidence type="ECO:0000256" key="1">
    <source>
        <dbReference type="SAM" id="MobiDB-lite"/>
    </source>
</evidence>
<gene>
    <name evidence="2" type="ORF">F2Q69_00047516</name>
</gene>
<name>A0A8S9PKC3_BRACR</name>
<evidence type="ECO:0000313" key="2">
    <source>
        <dbReference type="EMBL" id="KAF3522495.1"/>
    </source>
</evidence>
<feature type="region of interest" description="Disordered" evidence="1">
    <location>
        <begin position="18"/>
        <end position="63"/>
    </location>
</feature>
<protein>
    <submittedName>
        <fullName evidence="2">Uncharacterized protein</fullName>
    </submittedName>
</protein>
<reference evidence="2" key="1">
    <citation type="submission" date="2019-12" db="EMBL/GenBank/DDBJ databases">
        <title>Genome sequencing and annotation of Brassica cretica.</title>
        <authorList>
            <person name="Studholme D.J."/>
            <person name="Sarris P."/>
        </authorList>
    </citation>
    <scope>NUCLEOTIDE SEQUENCE</scope>
    <source>
        <strain evidence="2">PFS-109/04</strain>
        <tissue evidence="2">Leaf</tissue>
    </source>
</reference>
<dbReference type="Proteomes" id="UP000712600">
    <property type="component" value="Unassembled WGS sequence"/>
</dbReference>
<dbReference type="EMBL" id="QGKX02001347">
    <property type="protein sequence ID" value="KAF3522495.1"/>
    <property type="molecule type" value="Genomic_DNA"/>
</dbReference>
<sequence length="262" mass="29201">MHLVVADYESCFLVRSRRRKQSHHPAKEPAGFSAVGERLPRNRRTTVRSESGEDLSSDERPTLGLGTPLTYLTRLSRSFELIRDLSSDERPTLGLGTPLTYLTRLSRSFEPISQSSCSRTVTTTTEVGNKVERVEPPVAPIIPSITSLSITPSSLISSFVISNVDNLLDVDPLEPIRLELDEKEDFVSAKVDIRVLGEFIGLDLYCLHLIPDPNENLGVMVDPQREQHHDSELGYLSDLCSRLCCIALEYMFGLASTPDEKT</sequence>
<dbReference type="AlphaFoldDB" id="A0A8S9PKC3"/>
<evidence type="ECO:0000313" key="3">
    <source>
        <dbReference type="Proteomes" id="UP000712600"/>
    </source>
</evidence>